<protein>
    <submittedName>
        <fullName evidence="1">Uncharacterized protein</fullName>
    </submittedName>
</protein>
<sequence length="288" mass="31294">MDPVVDMYDNYEKTSNVLEQKAAILEDPSASIISPVVRIQSRIKKLTGLWMNPIAVTSNTPDTSDMHRDLSSFLSISGVPSTIEVSPGQAEDVAALVSKAIFANAPLAFGDLADDTDPVTVSSFSLKSHAQDCAIQVRHAFYTIPLPPCSPNGAWHSTINVKLTTTKDFRRAQASKIPLISTAADVNATHLDLSWIATVKVDWATRRAAEEAAREFQKLFSESQRDFVIDFNSVVGGDQLLKIKGPKGVSPAEIKVCHGCRQEDTGKNIDVEGWSTGIPSSHDFRVCP</sequence>
<reference evidence="1" key="1">
    <citation type="submission" date="2022-12" db="EMBL/GenBank/DDBJ databases">
        <authorList>
            <person name="Petersen C."/>
        </authorList>
    </citation>
    <scope>NUCLEOTIDE SEQUENCE</scope>
    <source>
        <strain evidence="1">IBT 3081</strain>
    </source>
</reference>
<dbReference type="GeneID" id="81468609"/>
<keyword evidence="2" id="KW-1185">Reference proteome</keyword>
<proteinExistence type="predicted"/>
<dbReference type="OrthoDB" id="4336378at2759"/>
<accession>A0A9W9RDV2</accession>
<name>A0A9W9RDV2_9EURO</name>
<dbReference type="RefSeq" id="XP_056575241.1">
    <property type="nucleotide sequence ID" value="XM_056729426.1"/>
</dbReference>
<reference evidence="1" key="2">
    <citation type="journal article" date="2023" name="IMA Fungus">
        <title>Comparative genomic study of the Penicillium genus elucidates a diverse pangenome and 15 lateral gene transfer events.</title>
        <authorList>
            <person name="Petersen C."/>
            <person name="Sorensen T."/>
            <person name="Nielsen M.R."/>
            <person name="Sondergaard T.E."/>
            <person name="Sorensen J.L."/>
            <person name="Fitzpatrick D.A."/>
            <person name="Frisvad J.C."/>
            <person name="Nielsen K.L."/>
        </authorList>
    </citation>
    <scope>NUCLEOTIDE SEQUENCE</scope>
    <source>
        <strain evidence="1">IBT 3081</strain>
    </source>
</reference>
<evidence type="ECO:0000313" key="1">
    <source>
        <dbReference type="EMBL" id="KAJ5357094.1"/>
    </source>
</evidence>
<dbReference type="AlphaFoldDB" id="A0A9W9RDV2"/>
<dbReference type="EMBL" id="JAPZBT010000006">
    <property type="protein sequence ID" value="KAJ5357094.1"/>
    <property type="molecule type" value="Genomic_DNA"/>
</dbReference>
<evidence type="ECO:0000313" key="2">
    <source>
        <dbReference type="Proteomes" id="UP001147752"/>
    </source>
</evidence>
<gene>
    <name evidence="1" type="ORF">N7517_011703</name>
</gene>
<dbReference type="Proteomes" id="UP001147752">
    <property type="component" value="Unassembled WGS sequence"/>
</dbReference>
<comment type="caution">
    <text evidence="1">The sequence shown here is derived from an EMBL/GenBank/DDBJ whole genome shotgun (WGS) entry which is preliminary data.</text>
</comment>
<organism evidence="1 2">
    <name type="scientific">Penicillium concentricum</name>
    <dbReference type="NCBI Taxonomy" id="293559"/>
    <lineage>
        <taxon>Eukaryota</taxon>
        <taxon>Fungi</taxon>
        <taxon>Dikarya</taxon>
        <taxon>Ascomycota</taxon>
        <taxon>Pezizomycotina</taxon>
        <taxon>Eurotiomycetes</taxon>
        <taxon>Eurotiomycetidae</taxon>
        <taxon>Eurotiales</taxon>
        <taxon>Aspergillaceae</taxon>
        <taxon>Penicillium</taxon>
    </lineage>
</organism>